<dbReference type="RefSeq" id="WP_054198740.1">
    <property type="nucleotide sequence ID" value="NZ_DYWB01000017.1"/>
</dbReference>
<dbReference type="GO" id="GO:0003677">
    <property type="term" value="F:DNA binding"/>
    <property type="evidence" value="ECO:0007669"/>
    <property type="project" value="UniProtKB-UniRule"/>
</dbReference>
<evidence type="ECO:0000313" key="5">
    <source>
        <dbReference type="EMBL" id="KPH54670.1"/>
    </source>
</evidence>
<sequence length="379" mass="44782">MKKNIINRGGRLHIQTTYEGKRLRFSTKLKDTKENREYVLREYEKLIKDHLTPKQEVKPKAKENLEDFINKILERKKMTLKPRSIKFYMYLFQKINDFLGHKEISKINYEDIENFYGFLLKQQLSKTTIQSIVSCLKEVLDFAIREEKIVKNVVFHKKINNLEVRENKPFCLEEMRYLLTLAEKYPKFFSNYLKIAFFTGMRVGEILALKWENIDLKNSIIKVEGTIGLKGEIGTPKTKSSKREVDVLPLLKQTLEEMEAQKQGKFIFVGDLNNLGFKIRLLWAKLLKEAGFEHRKLYITRHTFASIMLNAGEEPLWVSSQLGHKNLAITYAVYTKYMKNQKKQRAVFLEEAFNPPIKEINISENKKIEEIEEKERVLE</sequence>
<evidence type="ECO:0000313" key="6">
    <source>
        <dbReference type="Proteomes" id="UP000037997"/>
    </source>
</evidence>
<dbReference type="InterPro" id="IPR050090">
    <property type="entry name" value="Tyrosine_recombinase_XerCD"/>
</dbReference>
<keyword evidence="3" id="KW-0233">DNA recombination</keyword>
<dbReference type="PATRIC" id="fig|35818.11.peg.118"/>
<dbReference type="Pfam" id="PF13102">
    <property type="entry name" value="Phage_int_SAM_5"/>
    <property type="match status" value="1"/>
</dbReference>
<dbReference type="PANTHER" id="PTHR30349">
    <property type="entry name" value="PHAGE INTEGRASE-RELATED"/>
    <property type="match status" value="1"/>
</dbReference>
<dbReference type="GO" id="GO:0006310">
    <property type="term" value="P:DNA recombination"/>
    <property type="evidence" value="ECO:0007669"/>
    <property type="project" value="UniProtKB-KW"/>
</dbReference>
<evidence type="ECO:0000256" key="4">
    <source>
        <dbReference type="PROSITE-ProRule" id="PRU01248"/>
    </source>
</evidence>
<comment type="caution">
    <text evidence="5">The sequence shown here is derived from an EMBL/GenBank/DDBJ whole genome shotgun (WGS) entry which is preliminary data.</text>
</comment>
<dbReference type="SUPFAM" id="SSF56349">
    <property type="entry name" value="DNA breaking-rejoining enzymes"/>
    <property type="match status" value="1"/>
</dbReference>
<dbReference type="EMBL" id="JNOC01000111">
    <property type="protein sequence ID" value="KPH54670.1"/>
    <property type="molecule type" value="Genomic_DNA"/>
</dbReference>
<dbReference type="GeneID" id="93196589"/>
<dbReference type="AlphaFoldDB" id="A0A0N1EAP1"/>
<dbReference type="CDD" id="cd01189">
    <property type="entry name" value="INT_ICEBs1_C_like"/>
    <property type="match status" value="1"/>
</dbReference>
<dbReference type="InterPro" id="IPR010998">
    <property type="entry name" value="Integrase_recombinase_N"/>
</dbReference>
<dbReference type="Pfam" id="PF00589">
    <property type="entry name" value="Phage_integrase"/>
    <property type="match status" value="1"/>
</dbReference>
<dbReference type="InterPro" id="IPR044068">
    <property type="entry name" value="CB"/>
</dbReference>
<dbReference type="InterPro" id="IPR013762">
    <property type="entry name" value="Integrase-like_cat_sf"/>
</dbReference>
<dbReference type="GO" id="GO:0015074">
    <property type="term" value="P:DNA integration"/>
    <property type="evidence" value="ECO:0007669"/>
    <property type="project" value="UniProtKB-KW"/>
</dbReference>
<proteinExistence type="predicted"/>
<dbReference type="InterPro" id="IPR002104">
    <property type="entry name" value="Integrase_catalytic"/>
</dbReference>
<dbReference type="InterPro" id="IPR022000">
    <property type="entry name" value="Min27-like_integrase_DNA_bind"/>
</dbReference>
<dbReference type="InterPro" id="IPR011010">
    <property type="entry name" value="DNA_brk_join_enz"/>
</dbReference>
<keyword evidence="1" id="KW-0229">DNA integration</keyword>
<dbReference type="Pfam" id="PF12167">
    <property type="entry name" value="Arm-DNA-bind_2"/>
    <property type="match status" value="1"/>
</dbReference>
<gene>
    <name evidence="5" type="ORF">HPU229334_00600</name>
</gene>
<evidence type="ECO:0000256" key="1">
    <source>
        <dbReference type="ARBA" id="ARBA00022908"/>
    </source>
</evidence>
<dbReference type="PROSITE" id="PS51898">
    <property type="entry name" value="TYR_RECOMBINASE"/>
    <property type="match status" value="1"/>
</dbReference>
<keyword evidence="2 4" id="KW-0238">DNA-binding</keyword>
<accession>A0A0N1EAP1</accession>
<reference evidence="5 6" key="1">
    <citation type="submission" date="2014-06" db="EMBL/GenBank/DDBJ databases">
        <title>Helicobacter pullorum isolates in fresh chicken meat - phenotypic and genotypic features.</title>
        <authorList>
            <person name="Borges V."/>
            <person name="Santos A."/>
            <person name="Correia C.B."/>
            <person name="Saraiva M."/>
            <person name="Menard A."/>
            <person name="Vieira L."/>
            <person name="Sampaio D.A."/>
            <person name="Gomes J.P."/>
            <person name="Oleastro M."/>
        </authorList>
    </citation>
    <scope>NUCLEOTIDE SEQUENCE [LARGE SCALE GENOMIC DNA]</scope>
    <source>
        <strain evidence="5 6">229334/12</strain>
    </source>
</reference>
<dbReference type="InterPro" id="IPR025269">
    <property type="entry name" value="SAM-like_dom"/>
</dbReference>
<name>A0A0N1EAP1_9HELI</name>
<evidence type="ECO:0000256" key="3">
    <source>
        <dbReference type="ARBA" id="ARBA00023172"/>
    </source>
</evidence>
<dbReference type="Gene3D" id="1.10.150.130">
    <property type="match status" value="1"/>
</dbReference>
<organism evidence="5 6">
    <name type="scientific">Helicobacter pullorum</name>
    <dbReference type="NCBI Taxonomy" id="35818"/>
    <lineage>
        <taxon>Bacteria</taxon>
        <taxon>Pseudomonadati</taxon>
        <taxon>Campylobacterota</taxon>
        <taxon>Epsilonproteobacteria</taxon>
        <taxon>Campylobacterales</taxon>
        <taxon>Helicobacteraceae</taxon>
        <taxon>Helicobacter</taxon>
    </lineage>
</organism>
<dbReference type="Gene3D" id="1.10.443.10">
    <property type="entry name" value="Intergrase catalytic core"/>
    <property type="match status" value="1"/>
</dbReference>
<dbReference type="PANTHER" id="PTHR30349:SF36">
    <property type="entry name" value="PROPHAGE INTEGRASE INTR-RELATED"/>
    <property type="match status" value="1"/>
</dbReference>
<protein>
    <submittedName>
        <fullName evidence="5">Uncharacterized protein</fullName>
    </submittedName>
</protein>
<dbReference type="PROSITE" id="PS51900">
    <property type="entry name" value="CB"/>
    <property type="match status" value="1"/>
</dbReference>
<dbReference type="Proteomes" id="UP000037997">
    <property type="component" value="Unassembled WGS sequence"/>
</dbReference>
<evidence type="ECO:0000256" key="2">
    <source>
        <dbReference type="ARBA" id="ARBA00023125"/>
    </source>
</evidence>